<dbReference type="Gene3D" id="3.90.640.70">
    <property type="match status" value="2"/>
</dbReference>
<evidence type="ECO:0000313" key="3">
    <source>
        <dbReference type="RefSeq" id="XP_028343423.2"/>
    </source>
</evidence>
<accession>A0A455B5X0</accession>
<dbReference type="InParanoid" id="A0A455B5X0"/>
<dbReference type="RefSeq" id="XP_028343423.2">
    <property type="nucleotide sequence ID" value="XM_028487622.2"/>
</dbReference>
<dbReference type="Gene3D" id="2.60.120.710">
    <property type="entry name" value="Toxoplasma gondii micronemal protein 1 TgMIC1"/>
    <property type="match status" value="1"/>
</dbReference>
<evidence type="ECO:0000313" key="2">
    <source>
        <dbReference type="Proteomes" id="UP000248484"/>
    </source>
</evidence>
<dbReference type="KEGG" id="pcad:114485814"/>
<reference evidence="3" key="1">
    <citation type="submission" date="2025-08" db="UniProtKB">
        <authorList>
            <consortium name="RefSeq"/>
        </authorList>
    </citation>
    <scope>IDENTIFICATION</scope>
    <source>
        <tissue evidence="3">Muscle</tissue>
    </source>
</reference>
<dbReference type="Pfam" id="PF11476">
    <property type="entry name" value="TgMIC1"/>
    <property type="match status" value="1"/>
</dbReference>
<dbReference type="InterPro" id="IPR024691">
    <property type="entry name" value="MIC1_galectin-like_dom"/>
</dbReference>
<name>A0A455B5X0_PHYMC</name>
<protein>
    <submittedName>
        <fullName evidence="3">Micronemal protein 1-like</fullName>
    </submittedName>
</protein>
<dbReference type="GeneID" id="114485814"/>
<keyword evidence="2" id="KW-1185">Reference proteome</keyword>
<dbReference type="AlphaFoldDB" id="A0A455B5X0"/>
<dbReference type="InterPro" id="IPR019562">
    <property type="entry name" value="Micronemal-adhesive-rpt_sia-bd"/>
</dbReference>
<proteinExistence type="predicted"/>
<gene>
    <name evidence="3" type="primary">LOC114485814</name>
</gene>
<feature type="domain" description="Micronemal protein 1 galectin-like" evidence="1">
    <location>
        <begin position="215"/>
        <end position="327"/>
    </location>
</feature>
<dbReference type="InterPro" id="IPR038686">
    <property type="entry name" value="MIC1_C_sf"/>
</dbReference>
<sequence length="327" mass="34756">MRKGYGHSGQKDLAYRCYDVAKIERPELVNTGPYGVWCVDNCGVEVVCGGTVNVESTMHWTSPVMSTWVLEGKLLFCSAYQSALQSLCDNAFPGSLVRYGVSPEQGSAPVDDSWRCVKSPLVVYEGHAKCLDSCARISTCAGGRQATGSSDWSLQRQLPPDQVDAALRDVAPPCLPTQTCVASSRNPPQCTAGESGAGASGGNVAATMHLEDGDTLETTFSSLVVGVRIGDCYLAKLDLASQRVEVGSGDRSTVISTAPATPPSKLSVHRRGNEVTLTLQYNMGTESSNSLFYAQPDASCVGREPIVFEGLEPEARVSRGRTESISS</sequence>
<dbReference type="Pfam" id="PF10564">
    <property type="entry name" value="MAR_sialic_bdg"/>
    <property type="match status" value="1"/>
</dbReference>
<dbReference type="Proteomes" id="UP000248484">
    <property type="component" value="Unplaced"/>
</dbReference>
<organism evidence="2 3">
    <name type="scientific">Physeter macrocephalus</name>
    <name type="common">Sperm whale</name>
    <name type="synonym">Physeter catodon</name>
    <dbReference type="NCBI Taxonomy" id="9755"/>
    <lineage>
        <taxon>Eukaryota</taxon>
        <taxon>Metazoa</taxon>
        <taxon>Chordata</taxon>
        <taxon>Craniata</taxon>
        <taxon>Vertebrata</taxon>
        <taxon>Euteleostomi</taxon>
        <taxon>Mammalia</taxon>
        <taxon>Eutheria</taxon>
        <taxon>Laurasiatheria</taxon>
        <taxon>Artiodactyla</taxon>
        <taxon>Whippomorpha</taxon>
        <taxon>Cetacea</taxon>
        <taxon>Odontoceti</taxon>
        <taxon>Physeteridae</taxon>
        <taxon>Physeter</taxon>
    </lineage>
</organism>
<evidence type="ECO:0000259" key="1">
    <source>
        <dbReference type="Pfam" id="PF11476"/>
    </source>
</evidence>